<proteinExistence type="predicted"/>
<organism evidence="1 2">
    <name type="scientific">Tenacibaculum polynesiense</name>
    <dbReference type="NCBI Taxonomy" id="3137857"/>
    <lineage>
        <taxon>Bacteria</taxon>
        <taxon>Pseudomonadati</taxon>
        <taxon>Bacteroidota</taxon>
        <taxon>Flavobacteriia</taxon>
        <taxon>Flavobacteriales</taxon>
        <taxon>Flavobacteriaceae</taxon>
        <taxon>Tenacibaculum</taxon>
    </lineage>
</organism>
<accession>A0ABM9PBX1</accession>
<gene>
    <name evidence="1" type="ORF">T190423A01A_30205</name>
</gene>
<evidence type="ECO:0000313" key="2">
    <source>
        <dbReference type="Proteomes" id="UP001497527"/>
    </source>
</evidence>
<dbReference type="EMBL" id="CAXJIO010000012">
    <property type="protein sequence ID" value="CAL2103091.1"/>
    <property type="molecule type" value="Genomic_DNA"/>
</dbReference>
<reference evidence="1 2" key="1">
    <citation type="submission" date="2024-05" db="EMBL/GenBank/DDBJ databases">
        <authorList>
            <person name="Duchaud E."/>
        </authorList>
    </citation>
    <scope>NUCLEOTIDE SEQUENCE [LARGE SCALE GENOMIC DNA]</scope>
    <source>
        <strain evidence="1">Ena-SAMPLE-TAB-13-05-2024-13:56:06:370-140308</strain>
    </source>
</reference>
<keyword evidence="2" id="KW-1185">Reference proteome</keyword>
<comment type="caution">
    <text evidence="1">The sequence shown here is derived from an EMBL/GenBank/DDBJ whole genome shotgun (WGS) entry which is preliminary data.</text>
</comment>
<evidence type="ECO:0000313" key="1">
    <source>
        <dbReference type="EMBL" id="CAL2103091.1"/>
    </source>
</evidence>
<dbReference type="Proteomes" id="UP001497527">
    <property type="component" value="Unassembled WGS sequence"/>
</dbReference>
<name>A0ABM9PBX1_9FLAO</name>
<protein>
    <submittedName>
        <fullName evidence="1">Uncharacterized protein</fullName>
    </submittedName>
</protein>
<sequence length="48" mass="5769">MVIQLKQNSFTKDQILLNNTNKPQYYVPHIELNTLYEVCSFTIENFFK</sequence>